<dbReference type="SUPFAM" id="SSF82714">
    <property type="entry name" value="Multidrug efflux transporter AcrB TolC docking domain, DN and DC subdomains"/>
    <property type="match status" value="2"/>
</dbReference>
<protein>
    <submittedName>
        <fullName evidence="11">Transporter, hydrophobe/amphiphile efflux-1 (HAE1) family</fullName>
    </submittedName>
</protein>
<dbReference type="Gene3D" id="1.20.1640.10">
    <property type="entry name" value="Multidrug efflux transporter AcrB transmembrane domain"/>
    <property type="match status" value="2"/>
</dbReference>
<evidence type="ECO:0000256" key="6">
    <source>
        <dbReference type="ARBA" id="ARBA00022692"/>
    </source>
</evidence>
<evidence type="ECO:0000256" key="5">
    <source>
        <dbReference type="ARBA" id="ARBA00022519"/>
    </source>
</evidence>
<dbReference type="RefSeq" id="WP_013507110.1">
    <property type="nucleotide sequence ID" value="NC_014836.1"/>
</dbReference>
<dbReference type="AlphaFoldDB" id="E6W5V6"/>
<evidence type="ECO:0000256" key="7">
    <source>
        <dbReference type="ARBA" id="ARBA00022989"/>
    </source>
</evidence>
<dbReference type="Proteomes" id="UP000002572">
    <property type="component" value="Chromosome"/>
</dbReference>
<dbReference type="PROSITE" id="PS50156">
    <property type="entry name" value="SSD"/>
    <property type="match status" value="1"/>
</dbReference>
<evidence type="ECO:0000256" key="9">
    <source>
        <dbReference type="SAM" id="Phobius"/>
    </source>
</evidence>
<evidence type="ECO:0000259" key="10">
    <source>
        <dbReference type="PROSITE" id="PS50156"/>
    </source>
</evidence>
<dbReference type="FunCoup" id="E6W5V6">
    <property type="interactions" value="478"/>
</dbReference>
<name>E6W5V6_DESIS</name>
<dbReference type="GO" id="GO:0015562">
    <property type="term" value="F:efflux transmembrane transporter activity"/>
    <property type="evidence" value="ECO:0007669"/>
    <property type="project" value="InterPro"/>
</dbReference>
<dbReference type="InterPro" id="IPR027463">
    <property type="entry name" value="AcrB_DN_DC_subdom"/>
</dbReference>
<evidence type="ECO:0000256" key="1">
    <source>
        <dbReference type="ARBA" id="ARBA00004429"/>
    </source>
</evidence>
<dbReference type="KEGG" id="din:Selin_2529"/>
<dbReference type="EMBL" id="CP002432">
    <property type="protein sequence ID" value="ADU67241.1"/>
    <property type="molecule type" value="Genomic_DNA"/>
</dbReference>
<keyword evidence="4" id="KW-1003">Cell membrane</keyword>
<dbReference type="InterPro" id="IPR000731">
    <property type="entry name" value="SSD"/>
</dbReference>
<keyword evidence="3" id="KW-0813">Transport</keyword>
<keyword evidence="12" id="KW-1185">Reference proteome</keyword>
<feature type="transmembrane region" description="Helical" evidence="9">
    <location>
        <begin position="438"/>
        <end position="459"/>
    </location>
</feature>
<feature type="transmembrane region" description="Helical" evidence="9">
    <location>
        <begin position="923"/>
        <end position="948"/>
    </location>
</feature>
<organism evidence="11 12">
    <name type="scientific">Desulfurispirillum indicum (strain ATCC BAA-1389 / DSM 22839 / S5)</name>
    <dbReference type="NCBI Taxonomy" id="653733"/>
    <lineage>
        <taxon>Bacteria</taxon>
        <taxon>Pseudomonadati</taxon>
        <taxon>Chrysiogenota</taxon>
        <taxon>Chrysiogenia</taxon>
        <taxon>Chrysiogenales</taxon>
        <taxon>Chrysiogenaceae</taxon>
        <taxon>Desulfurispirillum</taxon>
    </lineage>
</organism>
<dbReference type="SUPFAM" id="SSF82693">
    <property type="entry name" value="Multidrug efflux transporter AcrB pore domain, PN1, PN2, PC1 and PC2 subdomains"/>
    <property type="match status" value="3"/>
</dbReference>
<feature type="transmembrane region" description="Helical" evidence="9">
    <location>
        <begin position="1000"/>
        <end position="1026"/>
    </location>
</feature>
<keyword evidence="5" id="KW-0997">Cell inner membrane</keyword>
<reference evidence="11 12" key="1">
    <citation type="submission" date="2010-12" db="EMBL/GenBank/DDBJ databases">
        <title>Complete sequence of Desulfurispirillum indicum S5.</title>
        <authorList>
            <consortium name="US DOE Joint Genome Institute"/>
            <person name="Lucas S."/>
            <person name="Copeland A."/>
            <person name="Lapidus A."/>
            <person name="Cheng J.-F."/>
            <person name="Goodwin L."/>
            <person name="Pitluck S."/>
            <person name="Chertkov O."/>
            <person name="Held B."/>
            <person name="Detter J.C."/>
            <person name="Han C."/>
            <person name="Tapia R."/>
            <person name="Land M."/>
            <person name="Hauser L."/>
            <person name="Kyrpides N."/>
            <person name="Ivanova N."/>
            <person name="Mikhailova N."/>
            <person name="Haggblom M."/>
            <person name="Rauschenbach I."/>
            <person name="Bini E."/>
            <person name="Woyke T."/>
        </authorList>
    </citation>
    <scope>NUCLEOTIDE SEQUENCE [LARGE SCALE GENOMIC DNA]</scope>
    <source>
        <strain evidence="12">ATCC BAA-1389 / DSM 22839 / S5</strain>
    </source>
</reference>
<proteinExistence type="inferred from homology"/>
<keyword evidence="8 9" id="KW-0472">Membrane</keyword>
<dbReference type="FunFam" id="3.30.70.1430:FF:000001">
    <property type="entry name" value="Efflux pump membrane transporter"/>
    <property type="match status" value="1"/>
</dbReference>
<evidence type="ECO:0000256" key="4">
    <source>
        <dbReference type="ARBA" id="ARBA00022475"/>
    </source>
</evidence>
<dbReference type="SUPFAM" id="SSF82866">
    <property type="entry name" value="Multidrug efflux transporter AcrB transmembrane domain"/>
    <property type="match status" value="2"/>
</dbReference>
<feature type="transmembrane region" description="Helical" evidence="9">
    <location>
        <begin position="535"/>
        <end position="556"/>
    </location>
</feature>
<comment type="subcellular location">
    <subcellularLocation>
        <location evidence="1">Cell inner membrane</location>
        <topology evidence="1">Multi-pass membrane protein</topology>
    </subcellularLocation>
</comment>
<feature type="transmembrane region" description="Helical" evidence="9">
    <location>
        <begin position="895"/>
        <end position="917"/>
    </location>
</feature>
<dbReference type="Pfam" id="PF00873">
    <property type="entry name" value="ACR_tran"/>
    <property type="match status" value="1"/>
</dbReference>
<dbReference type="GO" id="GO:0042910">
    <property type="term" value="F:xenobiotic transmembrane transporter activity"/>
    <property type="evidence" value="ECO:0007669"/>
    <property type="project" value="TreeGrafter"/>
</dbReference>
<sequence length="1058" mass="114247">MLRFFIDRPIFASVVSIVIILAGAAALRVLPVEQYPDVVPPQVMVSAVYPGASADVMADSVAAALEQEINGVENMIYMESTAMDDGYLNIAITFAFGTDPDQAAINVNNRVQAALSRLPQAVRDLGVRVEARSTSILMVPLLYSPEASKDSVFLSNYALLNVLDELVRLPGVGNASLFAAEDYSMRVWLSPDKLAQYQLTPTDVAAAIREQSAQFAAGRLGAEPSPEGQAFTFTVATRGQMSSPEEFEQIILRSGADGSTLRLGDVARVELGSRSYAFSAKYDGQSATPLGIYLQPGANALDTADRVYETLDRLAQNFPDDVAYTIAYDTTEFVRISIQEVVITLMIAVALVVLVTFMFLQHLRATLIPVAAIPVSLIGTFAGMLVFGFSVNLLTLFGLVLAIGIVVDNAIIVMENVDRLMRERNIRAREASIETMKQVSGAVISSTLVLVAVFAPVTFLGGMSGELYRQFAVTIAVSVVVSGVVALTLTPAMCAMLLDKQSHRVWSFFTLFNRVFEKLTNLFVWCVEKLLRRPLLGCLLFVAIIGLTSVLVGRMAPGLVPQEDQGVAMVVFQLPATSALPRTEQVRDTITGMLGHLEETRKFTGIAGYDIIAGALRTNAGIGFIDLTDWKDRQGPGQDAQSVARKIMGMGLGIPEANVFAFTPPPIMGLSLTGGVEGYLEVRGDYTAQQIEAMANELMAAANARPELMNARTTLDTNLPRFQAHVDREKARDVGVSISQVFGTMQSTFGSLYVNDFTMFGRNWQVNLQSEKDFRSQPEDLNKVFVRSDRGEMLPLSSLVTLERTSGPDIINRYNVNSAAKIMADAAPGYTTGQAKEAMEAVAAEVLSRNGSLSIGWIGEAFQLDAAAGAGGLAFGLGLLMVFLILAAQYERWTLPMAVATAVPFGVLGAALAAAMRGFPNDIYFQVGLLVLIGLAAKNAILIVEFAAQNRKTGMSAFESALAAAQQRFRAIVMTAMTFIIGTLPLVFASGAGAVSRQEIGTVVVGGMILASSLALVFVPLFYMLLENLSGWFDRYRRRSDSEAVFEELVERNPEKQP</sequence>
<dbReference type="GO" id="GO:0005886">
    <property type="term" value="C:plasma membrane"/>
    <property type="evidence" value="ECO:0007669"/>
    <property type="project" value="UniProtKB-SubCell"/>
</dbReference>
<dbReference type="InParanoid" id="E6W5V6"/>
<dbReference type="GO" id="GO:0009636">
    <property type="term" value="P:response to toxic substance"/>
    <property type="evidence" value="ECO:0007669"/>
    <property type="project" value="UniProtKB-ARBA"/>
</dbReference>
<dbReference type="OrthoDB" id="9759330at2"/>
<feature type="transmembrane region" description="Helical" evidence="9">
    <location>
        <begin position="969"/>
        <end position="988"/>
    </location>
</feature>
<keyword evidence="7 9" id="KW-1133">Transmembrane helix</keyword>
<feature type="transmembrane region" description="Helical" evidence="9">
    <location>
        <begin position="367"/>
        <end position="387"/>
    </location>
</feature>
<evidence type="ECO:0000313" key="12">
    <source>
        <dbReference type="Proteomes" id="UP000002572"/>
    </source>
</evidence>
<evidence type="ECO:0000313" key="11">
    <source>
        <dbReference type="EMBL" id="ADU67241.1"/>
    </source>
</evidence>
<dbReference type="PANTHER" id="PTHR32063">
    <property type="match status" value="1"/>
</dbReference>
<gene>
    <name evidence="11" type="ordered locus">Selin_2529</name>
</gene>
<feature type="transmembrane region" description="Helical" evidence="9">
    <location>
        <begin position="341"/>
        <end position="360"/>
    </location>
</feature>
<feature type="domain" description="SSD" evidence="10">
    <location>
        <begin position="401"/>
        <end position="496"/>
    </location>
</feature>
<dbReference type="eggNOG" id="COG0841">
    <property type="taxonomic scope" value="Bacteria"/>
</dbReference>
<dbReference type="HOGENOM" id="CLU_002755_1_2_0"/>
<dbReference type="NCBIfam" id="NF000282">
    <property type="entry name" value="RND_permease_1"/>
    <property type="match status" value="1"/>
</dbReference>
<dbReference type="InterPro" id="IPR001036">
    <property type="entry name" value="Acrflvin-R"/>
</dbReference>
<feature type="transmembrane region" description="Helical" evidence="9">
    <location>
        <begin position="393"/>
        <end position="417"/>
    </location>
</feature>
<dbReference type="NCBIfam" id="TIGR00915">
    <property type="entry name" value="2A0602"/>
    <property type="match status" value="1"/>
</dbReference>
<dbReference type="Gene3D" id="3.30.2090.10">
    <property type="entry name" value="Multidrug efflux transporter AcrB TolC docking domain, DN and DC subdomains"/>
    <property type="match status" value="2"/>
</dbReference>
<feature type="transmembrane region" description="Helical" evidence="9">
    <location>
        <begin position="866"/>
        <end position="888"/>
    </location>
</feature>
<dbReference type="PRINTS" id="PR00702">
    <property type="entry name" value="ACRIFLAVINRP"/>
</dbReference>
<dbReference type="STRING" id="653733.Selin_2529"/>
<keyword evidence="6 9" id="KW-0812">Transmembrane</keyword>
<dbReference type="Gene3D" id="3.30.70.1440">
    <property type="entry name" value="Multidrug efflux transporter AcrB pore domain"/>
    <property type="match status" value="1"/>
</dbReference>
<comment type="similarity">
    <text evidence="2">Belongs to the resistance-nodulation-cell division (RND) (TC 2.A.6) family.</text>
</comment>
<dbReference type="Gene3D" id="3.30.70.1430">
    <property type="entry name" value="Multidrug efflux transporter AcrB pore domain"/>
    <property type="match status" value="2"/>
</dbReference>
<evidence type="ECO:0000256" key="8">
    <source>
        <dbReference type="ARBA" id="ARBA00023136"/>
    </source>
</evidence>
<dbReference type="InterPro" id="IPR004764">
    <property type="entry name" value="MdtF-like"/>
</dbReference>
<dbReference type="FunFam" id="1.20.1640.10:FF:000001">
    <property type="entry name" value="Efflux pump membrane transporter"/>
    <property type="match status" value="1"/>
</dbReference>
<feature type="transmembrane region" description="Helical" evidence="9">
    <location>
        <begin position="471"/>
        <end position="498"/>
    </location>
</feature>
<accession>E6W5V6</accession>
<dbReference type="Gene3D" id="3.30.70.1320">
    <property type="entry name" value="Multidrug efflux transporter AcrB pore domain like"/>
    <property type="match status" value="1"/>
</dbReference>
<evidence type="ECO:0000256" key="2">
    <source>
        <dbReference type="ARBA" id="ARBA00010942"/>
    </source>
</evidence>
<dbReference type="PANTHER" id="PTHR32063:SF13">
    <property type="entry name" value="MULTIDRUG EFFLUX PUMP SUBUNIT ACRB-RELATED"/>
    <property type="match status" value="1"/>
</dbReference>
<evidence type="ECO:0000256" key="3">
    <source>
        <dbReference type="ARBA" id="ARBA00022448"/>
    </source>
</evidence>